<keyword evidence="1" id="KW-0175">Coiled coil</keyword>
<name>A0A1M6B4R8_9FIRM</name>
<evidence type="ECO:0000313" key="3">
    <source>
        <dbReference type="Proteomes" id="UP000184442"/>
    </source>
</evidence>
<dbReference type="RefSeq" id="WP_073023696.1">
    <property type="nucleotide sequence ID" value="NZ_FQZS01000003.1"/>
</dbReference>
<accession>A0A1M6B4R8</accession>
<evidence type="ECO:0000256" key="1">
    <source>
        <dbReference type="SAM" id="Coils"/>
    </source>
</evidence>
<evidence type="ECO:0000313" key="2">
    <source>
        <dbReference type="EMBL" id="SHI43749.1"/>
    </source>
</evidence>
<organism evidence="2 3">
    <name type="scientific">Lutispora thermophila DSM 19022</name>
    <dbReference type="NCBI Taxonomy" id="1122184"/>
    <lineage>
        <taxon>Bacteria</taxon>
        <taxon>Bacillati</taxon>
        <taxon>Bacillota</taxon>
        <taxon>Clostridia</taxon>
        <taxon>Lutisporales</taxon>
        <taxon>Lutisporaceae</taxon>
        <taxon>Lutispora</taxon>
    </lineage>
</organism>
<sequence>MSNSSFINSNLFIIIAVLITICVGDELSEDDNNVLGNLFTALGSLFVTKAAQKASKENQEEIRRQISDLENQLQALKSKLK</sequence>
<reference evidence="2 3" key="1">
    <citation type="submission" date="2016-11" db="EMBL/GenBank/DDBJ databases">
        <authorList>
            <person name="Jaros S."/>
            <person name="Januszkiewicz K."/>
            <person name="Wedrychowicz H."/>
        </authorList>
    </citation>
    <scope>NUCLEOTIDE SEQUENCE [LARGE SCALE GENOMIC DNA]</scope>
    <source>
        <strain evidence="2 3">DSM 19022</strain>
    </source>
</reference>
<gene>
    <name evidence="2" type="ORF">SAMN02745176_00273</name>
</gene>
<keyword evidence="3" id="KW-1185">Reference proteome</keyword>
<feature type="coiled-coil region" evidence="1">
    <location>
        <begin position="52"/>
        <end position="79"/>
    </location>
</feature>
<protein>
    <submittedName>
        <fullName evidence="2">Uncharacterized protein</fullName>
    </submittedName>
</protein>
<dbReference type="AlphaFoldDB" id="A0A1M6B4R8"/>
<proteinExistence type="predicted"/>
<dbReference type="EMBL" id="FQZS01000003">
    <property type="protein sequence ID" value="SHI43749.1"/>
    <property type="molecule type" value="Genomic_DNA"/>
</dbReference>
<dbReference type="OrthoDB" id="1683820at2"/>
<dbReference type="Proteomes" id="UP000184442">
    <property type="component" value="Unassembled WGS sequence"/>
</dbReference>